<evidence type="ECO:0000256" key="4">
    <source>
        <dbReference type="SAM" id="MobiDB-lite"/>
    </source>
</evidence>
<evidence type="ECO:0000259" key="5">
    <source>
        <dbReference type="Pfam" id="PF12804"/>
    </source>
</evidence>
<proteinExistence type="predicted"/>
<dbReference type="SUPFAM" id="SSF53448">
    <property type="entry name" value="Nucleotide-diphospho-sugar transferases"/>
    <property type="match status" value="1"/>
</dbReference>
<dbReference type="Pfam" id="PF12804">
    <property type="entry name" value="NTP_transf_3"/>
    <property type="match status" value="1"/>
</dbReference>
<feature type="region of interest" description="Disordered" evidence="4">
    <location>
        <begin position="287"/>
        <end position="317"/>
    </location>
</feature>
<dbReference type="Gene3D" id="3.90.550.10">
    <property type="entry name" value="Spore Coat Polysaccharide Biosynthesis Protein SpsA, Chain A"/>
    <property type="match status" value="1"/>
</dbReference>
<name>A0ABW0FQB2_9CAUL</name>
<reference evidence="7" key="1">
    <citation type="journal article" date="2019" name="Int. J. Syst. Evol. Microbiol.">
        <title>The Global Catalogue of Microorganisms (GCM) 10K type strain sequencing project: providing services to taxonomists for standard genome sequencing and annotation.</title>
        <authorList>
            <consortium name="The Broad Institute Genomics Platform"/>
            <consortium name="The Broad Institute Genome Sequencing Center for Infectious Disease"/>
            <person name="Wu L."/>
            <person name="Ma J."/>
        </authorList>
    </citation>
    <scope>NUCLEOTIDE SEQUENCE [LARGE SCALE GENOMIC DNA]</scope>
    <source>
        <strain evidence="7">JCM 12125</strain>
    </source>
</reference>
<dbReference type="EMBL" id="JBHSLF010000012">
    <property type="protein sequence ID" value="MFC5343368.1"/>
    <property type="molecule type" value="Genomic_DNA"/>
</dbReference>
<keyword evidence="2" id="KW-0548">Nucleotidyltransferase</keyword>
<dbReference type="PANTHER" id="PTHR43584">
    <property type="entry name" value="NUCLEOTIDYL TRANSFERASE"/>
    <property type="match status" value="1"/>
</dbReference>
<dbReference type="InterPro" id="IPR027417">
    <property type="entry name" value="P-loop_NTPase"/>
</dbReference>
<evidence type="ECO:0000256" key="2">
    <source>
        <dbReference type="ARBA" id="ARBA00022695"/>
    </source>
</evidence>
<evidence type="ECO:0000313" key="7">
    <source>
        <dbReference type="Proteomes" id="UP001596152"/>
    </source>
</evidence>
<dbReference type="InterPro" id="IPR050065">
    <property type="entry name" value="GlmU-like"/>
</dbReference>
<accession>A0ABW0FQB2</accession>
<keyword evidence="3" id="KW-0460">Magnesium</keyword>
<feature type="compositionally biased region" description="Acidic residues" evidence="4">
    <location>
        <begin position="287"/>
        <end position="299"/>
    </location>
</feature>
<dbReference type="Proteomes" id="UP001596152">
    <property type="component" value="Unassembled WGS sequence"/>
</dbReference>
<sequence length="856" mass="94414">MNAPFVSAPAGPLGPLPARRLVRKAVILAAGRGRRMGALTADRPKAALEVGGHALIDWQAAALRAAGVEEIAVVTGHGAAALSGRSLTYIHNPRWESGTQVETLLCARDWIEDEPVIVSYGDILFHPCAPLALLERPGDIVVGYDADHRWLWKSRFGNWLKDSETFALGPGQVLTEIGATPTDIEALDGQFMGLILLTPAGLDQLASAYHAAPEVEQRRLDFTRLLSGLIARGIRVDTAANLMPWMEVDGARDLKLSQRMAEPDLLKGTGPKLIFPDDLKAFAVEEAEDEPDVTAETEEVSTTHAGTGDGHVPTSTLPASWDTARLGRYAEIRTHKVLNAFAVQNWGRSGSTFVQTLFDDHPQVLSTPNFYSRRYYIAWAARIGRAPDDEKISAFLESFRQWWDTGLVDATAGLHRLGPERSEIAGVKREALEGYLRAAFADGRPITRRSLFEAGHLAYALARGQALAGCGLQIMFPVHGEPRGVAAAFLEDYPEARFIHTVREPIANMASTIQHNCFNEFDLRGDALEDALQGLFGRRGGRYGRAHTGFLERPYFPFLALSDQARLLKLEDLHADGARVMVGAAHWLGLDPHPRLTISTWDGRLWWNRPESGKDSRLGGQPLDRNVESRLSIGDRRKIASLVGAAPAVQAAYGMDSPSNLFSRLLAVVSPWRQEALARRSEVRSLTTLLKGARILPRRLVDRLKDVLARERYRARLLEMASGSIGVRKKLPDAQKPNAVRAVLLVTPIKDGWRTRALAGGRRDRREEADRLSILYLDDATGPRSVSDQVFWIVVLTLGWQLARLRTWISVRQLMARLLLAPLNSRSAPLVRCLESSACVEHSELQLDDKPSMQLA</sequence>
<evidence type="ECO:0000256" key="1">
    <source>
        <dbReference type="ARBA" id="ARBA00022679"/>
    </source>
</evidence>
<dbReference type="CDD" id="cd02523">
    <property type="entry name" value="PC_cytidylyltransferase"/>
    <property type="match status" value="1"/>
</dbReference>
<feature type="domain" description="MobA-like NTP transferase" evidence="5">
    <location>
        <begin position="25"/>
        <end position="149"/>
    </location>
</feature>
<keyword evidence="7" id="KW-1185">Reference proteome</keyword>
<protein>
    <submittedName>
        <fullName evidence="6">NTP transferase domain-containing protein</fullName>
    </submittedName>
</protein>
<dbReference type="SUPFAM" id="SSF52540">
    <property type="entry name" value="P-loop containing nucleoside triphosphate hydrolases"/>
    <property type="match status" value="1"/>
</dbReference>
<organism evidence="6 7">
    <name type="scientific">Brevundimonas staleyi</name>
    <dbReference type="NCBI Taxonomy" id="74326"/>
    <lineage>
        <taxon>Bacteria</taxon>
        <taxon>Pseudomonadati</taxon>
        <taxon>Pseudomonadota</taxon>
        <taxon>Alphaproteobacteria</taxon>
        <taxon>Caulobacterales</taxon>
        <taxon>Caulobacteraceae</taxon>
        <taxon>Brevundimonas</taxon>
    </lineage>
</organism>
<comment type="caution">
    <text evidence="6">The sequence shown here is derived from an EMBL/GenBank/DDBJ whole genome shotgun (WGS) entry which is preliminary data.</text>
</comment>
<dbReference type="InterPro" id="IPR029044">
    <property type="entry name" value="Nucleotide-diphossugar_trans"/>
</dbReference>
<dbReference type="RefSeq" id="WP_374039520.1">
    <property type="nucleotide sequence ID" value="NZ_CP169083.1"/>
</dbReference>
<keyword evidence="1 6" id="KW-0808">Transferase</keyword>
<gene>
    <name evidence="6" type="ORF">ACFPIE_05530</name>
</gene>
<dbReference type="InterPro" id="IPR025877">
    <property type="entry name" value="MobA-like_NTP_Trfase"/>
</dbReference>
<dbReference type="Gene3D" id="3.40.50.300">
    <property type="entry name" value="P-loop containing nucleotide triphosphate hydrolases"/>
    <property type="match status" value="1"/>
</dbReference>
<evidence type="ECO:0000256" key="3">
    <source>
        <dbReference type="ARBA" id="ARBA00022842"/>
    </source>
</evidence>
<evidence type="ECO:0000313" key="6">
    <source>
        <dbReference type="EMBL" id="MFC5343368.1"/>
    </source>
</evidence>
<dbReference type="GO" id="GO:0016740">
    <property type="term" value="F:transferase activity"/>
    <property type="evidence" value="ECO:0007669"/>
    <property type="project" value="UniProtKB-KW"/>
</dbReference>
<dbReference type="PANTHER" id="PTHR43584:SF8">
    <property type="entry name" value="N-ACETYLMURAMATE ALPHA-1-PHOSPHATE URIDYLYLTRANSFERASE"/>
    <property type="match status" value="1"/>
</dbReference>